<organism evidence="1 2">
    <name type="scientific">Enterobacter cloacae</name>
    <dbReference type="NCBI Taxonomy" id="550"/>
    <lineage>
        <taxon>Bacteria</taxon>
        <taxon>Pseudomonadati</taxon>
        <taxon>Pseudomonadota</taxon>
        <taxon>Gammaproteobacteria</taxon>
        <taxon>Enterobacterales</taxon>
        <taxon>Enterobacteriaceae</taxon>
        <taxon>Enterobacter</taxon>
        <taxon>Enterobacter cloacae complex</taxon>
    </lineage>
</organism>
<sequence length="42" mass="4566">MRPHQRVGFSTAPKCFFCMAAMGLRLTGRVSMGATQADVSFT</sequence>
<evidence type="ECO:0000313" key="1">
    <source>
        <dbReference type="EMBL" id="GJJ81452.1"/>
    </source>
</evidence>
<protein>
    <submittedName>
        <fullName evidence="1">Uncharacterized protein</fullName>
    </submittedName>
</protein>
<dbReference type="Proteomes" id="UP001050241">
    <property type="component" value="Unassembled WGS sequence"/>
</dbReference>
<evidence type="ECO:0000313" key="2">
    <source>
        <dbReference type="Proteomes" id="UP001050241"/>
    </source>
</evidence>
<name>A0ABD0BJQ6_ENTCL</name>
<dbReference type="AlphaFoldDB" id="A0ABD0BJQ6"/>
<accession>A0ABD0BJQ6</accession>
<reference evidence="1" key="1">
    <citation type="submission" date="2021-11" db="EMBL/GenBank/DDBJ databases">
        <title>WGS analysis for carbapenemase-producing Enterobacterales outbreak in a University Hospital, Japan.</title>
        <authorList>
            <person name="Tukada M."/>
            <person name="Miyazaki T."/>
            <person name="Aoki K."/>
            <person name="Yoshizawa S."/>
            <person name="Ishii Y."/>
            <person name="Tateda K."/>
        </authorList>
    </citation>
    <scope>NUCLEOTIDE SEQUENCE</scope>
    <source>
        <strain evidence="1">TUM16652</strain>
    </source>
</reference>
<comment type="caution">
    <text evidence="1">The sequence shown here is derived from an EMBL/GenBank/DDBJ whole genome shotgun (WGS) entry which is preliminary data.</text>
</comment>
<gene>
    <name evidence="1" type="ORF">TUM16652_01510</name>
</gene>
<dbReference type="EMBL" id="BQFY01000003">
    <property type="protein sequence ID" value="GJJ81452.1"/>
    <property type="molecule type" value="Genomic_DNA"/>
</dbReference>
<proteinExistence type="predicted"/>